<evidence type="ECO:0000313" key="2">
    <source>
        <dbReference type="EMBL" id="PON29410.1"/>
    </source>
</evidence>
<accession>A0A2P4ZYN9</accession>
<feature type="compositionally biased region" description="Polar residues" evidence="1">
    <location>
        <begin position="323"/>
        <end position="340"/>
    </location>
</feature>
<sequence length="377" mass="42641">MTIETALIEIDPNGDTLLILHNPDEPFAVDSSFEPWPTALPQYWTPDKQQEEDRLASSALRVLTNVEDAPDIHMRISSQQLLPNMRYSSLLRTNQWRETKAENGYSYTMTAKGWDKDALTILMHIIHGQTQKVPHMVDLEKLAKIAVIVEEYGFHRAAHFFGKAWISRLEQPLPSSFGRKLLLRLFVSGVFIDEDAYEKLTKIIIYESRGWMHMLDLPGTGDIATSDELVTSRCKLISGFISSINSLKEQLGEEEKECSFECLSMSLGALMKGLKATGLDNLQSQVDWEENGNYDGFSVMAIEKALSDIRMPEYHQSLHHDPNSSLDKTVAAETTGSTKPEGSHFTLKRNCSLEMKIQSIIQMQLAKMEGTKPWPVF</sequence>
<reference evidence="2 3" key="1">
    <citation type="journal article" date="2016" name="Genome Announc.">
        <title>Draft Whole-Genome Sequence of Trichoderma gamsii T6085, a Promising Biocontrol Agent of Fusarium Head Blight on Wheat.</title>
        <authorList>
            <person name="Baroncelli R."/>
            <person name="Zapparata A."/>
            <person name="Piaggeschi G."/>
            <person name="Sarrocco S."/>
            <person name="Vannacci G."/>
        </authorList>
    </citation>
    <scope>NUCLEOTIDE SEQUENCE [LARGE SCALE GENOMIC DNA]</scope>
    <source>
        <strain evidence="2 3">T6085</strain>
    </source>
</reference>
<dbReference type="STRING" id="398673.A0A2P4ZYN9"/>
<evidence type="ECO:0008006" key="4">
    <source>
        <dbReference type="Google" id="ProtNLM"/>
    </source>
</evidence>
<dbReference type="EMBL" id="JPDN02000004">
    <property type="protein sequence ID" value="PON29410.1"/>
    <property type="molecule type" value="Genomic_DNA"/>
</dbReference>
<keyword evidence="3" id="KW-1185">Reference proteome</keyword>
<organism evidence="2 3">
    <name type="scientific">Trichoderma gamsii</name>
    <dbReference type="NCBI Taxonomy" id="398673"/>
    <lineage>
        <taxon>Eukaryota</taxon>
        <taxon>Fungi</taxon>
        <taxon>Dikarya</taxon>
        <taxon>Ascomycota</taxon>
        <taxon>Pezizomycotina</taxon>
        <taxon>Sordariomycetes</taxon>
        <taxon>Hypocreomycetidae</taxon>
        <taxon>Hypocreales</taxon>
        <taxon>Hypocreaceae</taxon>
        <taxon>Trichoderma</taxon>
    </lineage>
</organism>
<gene>
    <name evidence="2" type="ORF">TGAM01_v201659</name>
</gene>
<comment type="caution">
    <text evidence="2">The sequence shown here is derived from an EMBL/GenBank/DDBJ whole genome shotgun (WGS) entry which is preliminary data.</text>
</comment>
<evidence type="ECO:0000256" key="1">
    <source>
        <dbReference type="SAM" id="MobiDB-lite"/>
    </source>
</evidence>
<dbReference type="GeneID" id="29987300"/>
<proteinExistence type="predicted"/>
<name>A0A2P4ZYN9_9HYPO</name>
<dbReference type="RefSeq" id="XP_024406423.1">
    <property type="nucleotide sequence ID" value="XM_024548812.1"/>
</dbReference>
<protein>
    <recommendedName>
        <fullName evidence="4">BTB domain-containing protein</fullName>
    </recommendedName>
</protein>
<dbReference type="Proteomes" id="UP000054821">
    <property type="component" value="Unassembled WGS sequence"/>
</dbReference>
<evidence type="ECO:0000313" key="3">
    <source>
        <dbReference type="Proteomes" id="UP000054821"/>
    </source>
</evidence>
<dbReference type="AlphaFoldDB" id="A0A2P4ZYN9"/>
<feature type="region of interest" description="Disordered" evidence="1">
    <location>
        <begin position="317"/>
        <end position="344"/>
    </location>
</feature>